<evidence type="ECO:0000256" key="2">
    <source>
        <dbReference type="SAM" id="Phobius"/>
    </source>
</evidence>
<keyword evidence="2" id="KW-0472">Membrane</keyword>
<sequence length="216" mass="23895">MATVSTNLPGPSKNTALYIAIPVVVIVFLSAFMLVCRCKRNLRSPEVRLPPPKNPILLQYYERERFASNVPGPPNDNAPPPRTHLNMPIPSPAPTSQYPALPITALSHTSTQPSSSEFPVVLTVDSLQEPGPPEPVPTSLLERMREVQRLMMEIHKLEGRPGATEQEQEANLRKIRELQRRITELSEREGDRGVEGTSSPATPEIREPPPAYALTS</sequence>
<reference evidence="3 4" key="1">
    <citation type="submission" date="2020-01" db="EMBL/GenBank/DDBJ databases">
        <authorList>
            <person name="Gupta K D."/>
        </authorList>
    </citation>
    <scope>NUCLEOTIDE SEQUENCE [LARGE SCALE GENOMIC DNA]</scope>
</reference>
<dbReference type="EMBL" id="CACVBS010000101">
    <property type="protein sequence ID" value="CAA7271193.1"/>
    <property type="molecule type" value="Genomic_DNA"/>
</dbReference>
<feature type="compositionally biased region" description="Basic and acidic residues" evidence="1">
    <location>
        <begin position="181"/>
        <end position="194"/>
    </location>
</feature>
<accession>A0A8S0X9E9</accession>
<comment type="caution">
    <text evidence="3">The sequence shown here is derived from an EMBL/GenBank/DDBJ whole genome shotgun (WGS) entry which is preliminary data.</text>
</comment>
<dbReference type="OrthoDB" id="3070092at2759"/>
<evidence type="ECO:0000313" key="4">
    <source>
        <dbReference type="Proteomes" id="UP000467700"/>
    </source>
</evidence>
<keyword evidence="2" id="KW-0812">Transmembrane</keyword>
<evidence type="ECO:0000256" key="1">
    <source>
        <dbReference type="SAM" id="MobiDB-lite"/>
    </source>
</evidence>
<feature type="region of interest" description="Disordered" evidence="1">
    <location>
        <begin position="181"/>
        <end position="216"/>
    </location>
</feature>
<protein>
    <submittedName>
        <fullName evidence="3">Uncharacterized protein</fullName>
    </submittedName>
</protein>
<evidence type="ECO:0000313" key="3">
    <source>
        <dbReference type="EMBL" id="CAA7271193.1"/>
    </source>
</evidence>
<feature type="transmembrane region" description="Helical" evidence="2">
    <location>
        <begin position="16"/>
        <end position="36"/>
    </location>
</feature>
<keyword evidence="4" id="KW-1185">Reference proteome</keyword>
<dbReference type="AlphaFoldDB" id="A0A8S0X9E9"/>
<organism evidence="3 4">
    <name type="scientific">Cyclocybe aegerita</name>
    <name type="common">Black poplar mushroom</name>
    <name type="synonym">Agrocybe aegerita</name>
    <dbReference type="NCBI Taxonomy" id="1973307"/>
    <lineage>
        <taxon>Eukaryota</taxon>
        <taxon>Fungi</taxon>
        <taxon>Dikarya</taxon>
        <taxon>Basidiomycota</taxon>
        <taxon>Agaricomycotina</taxon>
        <taxon>Agaricomycetes</taxon>
        <taxon>Agaricomycetidae</taxon>
        <taxon>Agaricales</taxon>
        <taxon>Agaricineae</taxon>
        <taxon>Bolbitiaceae</taxon>
        <taxon>Cyclocybe</taxon>
    </lineage>
</organism>
<keyword evidence="2" id="KW-1133">Transmembrane helix</keyword>
<name>A0A8S0X9E9_CYCAE</name>
<gene>
    <name evidence="3" type="ORF">AAE3_LOCUS13336</name>
</gene>
<dbReference type="Proteomes" id="UP000467700">
    <property type="component" value="Unassembled WGS sequence"/>
</dbReference>
<proteinExistence type="predicted"/>